<dbReference type="PATRIC" id="fig|1231190.3.peg.4824"/>
<dbReference type="RefSeq" id="WP_009452923.1">
    <property type="nucleotide sequence ID" value="NZ_AMSI01000033.1"/>
</dbReference>
<proteinExistence type="predicted"/>
<comment type="caution">
    <text evidence="1">The sequence shown here is derived from an EMBL/GenBank/DDBJ whole genome shotgun (WGS) entry which is preliminary data.</text>
</comment>
<dbReference type="STRING" id="721133.SAMN05216176_12713"/>
<reference evidence="1 2" key="1">
    <citation type="journal article" date="2012" name="J. Bacteriol.">
        <title>Genome Sequence of Nitratireductor indicus Type Strain C115.</title>
        <authorList>
            <person name="Lai Q."/>
            <person name="Li G."/>
            <person name="Yu Z."/>
            <person name="Shao Z."/>
        </authorList>
    </citation>
    <scope>NUCLEOTIDE SEQUENCE [LARGE SCALE GENOMIC DNA]</scope>
    <source>
        <strain evidence="1 2">C115</strain>
    </source>
</reference>
<dbReference type="Proteomes" id="UP000007374">
    <property type="component" value="Unassembled WGS sequence"/>
</dbReference>
<keyword evidence="2" id="KW-1185">Reference proteome</keyword>
<name>K2PFY9_9HYPH</name>
<dbReference type="InterPro" id="IPR021508">
    <property type="entry name" value="Gp17-like"/>
</dbReference>
<protein>
    <submittedName>
        <fullName evidence="1">Uncharacterized protein</fullName>
    </submittedName>
</protein>
<dbReference type="AlphaFoldDB" id="K2PFY9"/>
<dbReference type="OrthoDB" id="7950654at2"/>
<sequence length="136" mass="14535">MIEERITALLSGVADGKRYWVKAPRRDDGSLAVTPPYLVLHRVDGLPNYHFCGRGTVESRVQVNCIAETYGAVKALARAVVTTLDMFSDPAAGIYGVFVDGEGRDLTEDAPGGVNTSDAGSKLFGVAVDFRIHHAG</sequence>
<dbReference type="EMBL" id="AMSI01000033">
    <property type="protein sequence ID" value="EKF39937.1"/>
    <property type="molecule type" value="Genomic_DNA"/>
</dbReference>
<dbReference type="Pfam" id="PF11367">
    <property type="entry name" value="Tail_completion_gp17"/>
    <property type="match status" value="1"/>
</dbReference>
<evidence type="ECO:0000313" key="1">
    <source>
        <dbReference type="EMBL" id="EKF39937.1"/>
    </source>
</evidence>
<accession>K2PFY9</accession>
<organism evidence="1 2">
    <name type="scientific">Nitratireductor indicus C115</name>
    <dbReference type="NCBI Taxonomy" id="1231190"/>
    <lineage>
        <taxon>Bacteria</taxon>
        <taxon>Pseudomonadati</taxon>
        <taxon>Pseudomonadota</taxon>
        <taxon>Alphaproteobacteria</taxon>
        <taxon>Hyphomicrobiales</taxon>
        <taxon>Phyllobacteriaceae</taxon>
        <taxon>Nitratireductor</taxon>
    </lineage>
</organism>
<gene>
    <name evidence="1" type="ORF">NA8A_23434</name>
</gene>
<evidence type="ECO:0000313" key="2">
    <source>
        <dbReference type="Proteomes" id="UP000007374"/>
    </source>
</evidence>